<dbReference type="RefSeq" id="WP_209979865.1">
    <property type="nucleotide sequence ID" value="NZ_JAGGLB010000062.1"/>
</dbReference>
<evidence type="ECO:0000313" key="4">
    <source>
        <dbReference type="Proteomes" id="UP001519287"/>
    </source>
</evidence>
<evidence type="ECO:0000256" key="1">
    <source>
        <dbReference type="SAM" id="MobiDB-lite"/>
    </source>
</evidence>
<dbReference type="PANTHER" id="PTHR43308:SF5">
    <property type="entry name" value="S-LAYER PROTEIN _ PEPTIDOGLYCAN ENDO-BETA-N-ACETYLGLUCOSAMINIDASE"/>
    <property type="match status" value="1"/>
</dbReference>
<dbReference type="PANTHER" id="PTHR43308">
    <property type="entry name" value="OUTER MEMBRANE PROTEIN ALPHA-RELATED"/>
    <property type="match status" value="1"/>
</dbReference>
<reference evidence="3 4" key="1">
    <citation type="submission" date="2021-03" db="EMBL/GenBank/DDBJ databases">
        <title>Genomic Encyclopedia of Type Strains, Phase IV (KMG-IV): sequencing the most valuable type-strain genomes for metagenomic binning, comparative biology and taxonomic classification.</title>
        <authorList>
            <person name="Goeker M."/>
        </authorList>
    </citation>
    <scope>NUCLEOTIDE SEQUENCE [LARGE SCALE GENOMIC DNA]</scope>
    <source>
        <strain evidence="3 4">DSM 26048</strain>
    </source>
</reference>
<accession>A0ABS4JAU1</accession>
<feature type="domain" description="SLH" evidence="2">
    <location>
        <begin position="28"/>
        <end position="91"/>
    </location>
</feature>
<feature type="compositionally biased region" description="Pro residues" evidence="1">
    <location>
        <begin position="239"/>
        <end position="259"/>
    </location>
</feature>
<evidence type="ECO:0000259" key="2">
    <source>
        <dbReference type="PROSITE" id="PS51272"/>
    </source>
</evidence>
<dbReference type="Proteomes" id="UP001519287">
    <property type="component" value="Unassembled WGS sequence"/>
</dbReference>
<proteinExistence type="predicted"/>
<dbReference type="InterPro" id="IPR051465">
    <property type="entry name" value="Cell_Envelope_Struct_Comp"/>
</dbReference>
<comment type="caution">
    <text evidence="3">The sequence shown here is derived from an EMBL/GenBank/DDBJ whole genome shotgun (WGS) entry which is preliminary data.</text>
</comment>
<feature type="region of interest" description="Disordered" evidence="1">
    <location>
        <begin position="203"/>
        <end position="262"/>
    </location>
</feature>
<evidence type="ECO:0000313" key="3">
    <source>
        <dbReference type="EMBL" id="MBP1996967.1"/>
    </source>
</evidence>
<dbReference type="Gene3D" id="2.60.40.4390">
    <property type="match status" value="7"/>
</dbReference>
<sequence length="1033" mass="103881">MISRKCTRKVLPIVMMICLMFSSIGVVYGQTIHSDIEGHWAEKQLRSWISQGLIKGYADGSIKPNNIITRGEFIVLVNRLFQFNNTTSISFTDLIASDWEYIEVQKAVKAGYIHGYEDQTIRSSKPLSRQEAAVVVAHLFNLSNDERAADVFKDASEMALWSKGAIGAAASKNIVTGYADRMFKPEANITRAEAAVMLDNTKSSILEKPPVNNGDTSESVPNGKGNDGNETPTLTPIPSSSPTPTLAPTPTPTPTPSLPTPTGVIGMTSITTEGSVATAGVAQVATLTITTGATEAGTIRVTFTDGTTPVAVNVILTGTETAGSVAMKIAAAFGTTITGWNVTVSGTNVHFTASAPAANNTNVTAIVEGVTTGVGASISTITTPGAPTPTGIAQVATLAIANGATEAGTIYVIFTDGTTSMSKNISIVGTETASDVATKIAAAFGSSIIGWNVTANGTNVRFTAQTPAANNASVAVSVFEASGVGAPTSTITIPGNLGTSTAQVVILLLPNSESSGGPIGVTFTDGVTSVSVNVMMLDFPETGAQLAAKIATAFGTSIPGWNVSASHTSVVFTANSPAANNTKAGARLSGTTTGIGMPDSTITTLGTATPGIAQVATLAIANGATEAGTIYVKFTDGTTSMSKNISIAGTETASDVATKIAAAFGSSIIGWNVTANGTNVQFTAQTPAANNASVAVSVFEASGVGAPTSTITIPGNLGTSTAQVVTLLLPNSESSGGPIGVTFTDGVTSVSVNVMMLDFPETGAQLAAKIATAFGTSIPGWNVSASHTSVVFTANSPAANNTKAGARLSGTTTGIGMPDSTITTSGSEITAGIAQVATLAIANGATEAGTIYVKFTDGTTPVSKNVSIAGTETASDVATKIATAFGSSIIGWNVTANGTNVQFTAQTPAANNASVAATVEEVATGIGTPSGTIITAGTATTAGVEQVAALTITTGATAAGTIQVTFTDGTTSVTVNITLTGTETTASVATKIAAAFGTTITGWNVTLSDSNVLFTANTPAANNTNVNVSIHEE</sequence>
<organism evidence="3 4">
    <name type="scientific">Paenibacillus eucommiae</name>
    <dbReference type="NCBI Taxonomy" id="1355755"/>
    <lineage>
        <taxon>Bacteria</taxon>
        <taxon>Bacillati</taxon>
        <taxon>Bacillota</taxon>
        <taxon>Bacilli</taxon>
        <taxon>Bacillales</taxon>
        <taxon>Paenibacillaceae</taxon>
        <taxon>Paenibacillus</taxon>
    </lineage>
</organism>
<keyword evidence="4" id="KW-1185">Reference proteome</keyword>
<dbReference type="EMBL" id="JAGGLB010000062">
    <property type="protein sequence ID" value="MBP1996967.1"/>
    <property type="molecule type" value="Genomic_DNA"/>
</dbReference>
<gene>
    <name evidence="3" type="ORF">J2Z66_008645</name>
</gene>
<dbReference type="Pfam" id="PF00395">
    <property type="entry name" value="SLH"/>
    <property type="match status" value="3"/>
</dbReference>
<dbReference type="PROSITE" id="PS51272">
    <property type="entry name" value="SLH"/>
    <property type="match status" value="3"/>
</dbReference>
<protein>
    <recommendedName>
        <fullName evidence="2">SLH domain-containing protein</fullName>
    </recommendedName>
</protein>
<name>A0ABS4JAU1_9BACL</name>
<feature type="domain" description="SLH" evidence="2">
    <location>
        <begin position="149"/>
        <end position="212"/>
    </location>
</feature>
<dbReference type="InterPro" id="IPR001119">
    <property type="entry name" value="SLH_dom"/>
</dbReference>
<feature type="domain" description="SLH" evidence="2">
    <location>
        <begin position="92"/>
        <end position="147"/>
    </location>
</feature>